<name>A0A6F8XAW2_9GAMM</name>
<reference evidence="1 2" key="1">
    <citation type="submission" date="2020-03" db="EMBL/GenBank/DDBJ databases">
        <title>Complete Genome Sequence of Halomonas meridiana strain Eplume2, isolated from hydrothermal-plume in the north east Pacific Ocean.</title>
        <authorList>
            <person name="Kurihara Y."/>
            <person name="Kawai S."/>
            <person name="Sakai A."/>
            <person name="Galipon J."/>
            <person name="Arakawa K."/>
        </authorList>
    </citation>
    <scope>NUCLEOTIDE SEQUENCE [LARGE SCALE GENOMIC DNA]</scope>
    <source>
        <strain evidence="1 2">Eplume2</strain>
    </source>
</reference>
<protein>
    <submittedName>
        <fullName evidence="1">Uncharacterized protein</fullName>
    </submittedName>
</protein>
<sequence length="50" mass="5852">MDHRRPTDGAVLTTIRLMGLFIAPDGTIAEWRDYFPFHAARLGRHERTER</sequence>
<proteinExistence type="predicted"/>
<keyword evidence="2" id="KW-1185">Reference proteome</keyword>
<gene>
    <name evidence="1" type="ORF">HMEPL2_16930</name>
</gene>
<dbReference type="EMBL" id="AP022869">
    <property type="protein sequence ID" value="BCB71342.1"/>
    <property type="molecule type" value="Genomic_DNA"/>
</dbReference>
<organism evidence="1 2">
    <name type="scientific">Vreelandella aquamarina</name>
    <dbReference type="NCBI Taxonomy" id="77097"/>
    <lineage>
        <taxon>Bacteria</taxon>
        <taxon>Pseudomonadati</taxon>
        <taxon>Pseudomonadota</taxon>
        <taxon>Gammaproteobacteria</taxon>
        <taxon>Oceanospirillales</taxon>
        <taxon>Halomonadaceae</taxon>
        <taxon>Vreelandella</taxon>
    </lineage>
</organism>
<accession>A0A6F8XAW2</accession>
<dbReference type="AlphaFoldDB" id="A0A6F8XAW2"/>
<dbReference type="Proteomes" id="UP000501053">
    <property type="component" value="Chromosome"/>
</dbReference>
<evidence type="ECO:0000313" key="1">
    <source>
        <dbReference type="EMBL" id="BCB71342.1"/>
    </source>
</evidence>
<evidence type="ECO:0000313" key="2">
    <source>
        <dbReference type="Proteomes" id="UP000501053"/>
    </source>
</evidence>
<dbReference type="RefSeq" id="WP_158443159.1">
    <property type="nucleotide sequence ID" value="NZ_AP022869.1"/>
</dbReference>